<organism evidence="4 5">
    <name type="scientific">Cellulomonas iranensis</name>
    <dbReference type="NCBI Taxonomy" id="76862"/>
    <lineage>
        <taxon>Bacteria</taxon>
        <taxon>Bacillati</taxon>
        <taxon>Actinomycetota</taxon>
        <taxon>Actinomycetes</taxon>
        <taxon>Micrococcales</taxon>
        <taxon>Cellulomonadaceae</taxon>
        <taxon>Cellulomonas</taxon>
    </lineage>
</organism>
<dbReference type="GO" id="GO:0047423">
    <property type="term" value="F:N-methylhydantoinase (ATP-hydrolyzing) activity"/>
    <property type="evidence" value="ECO:0007669"/>
    <property type="project" value="UniProtKB-EC"/>
</dbReference>
<proteinExistence type="predicted"/>
<dbReference type="InterPro" id="IPR049517">
    <property type="entry name" value="ACX-like_C"/>
</dbReference>
<evidence type="ECO:0000259" key="2">
    <source>
        <dbReference type="Pfam" id="PF05378"/>
    </source>
</evidence>
<keyword evidence="4" id="KW-0378">Hydrolase</keyword>
<dbReference type="Proteomes" id="UP001240250">
    <property type="component" value="Unassembled WGS sequence"/>
</dbReference>
<dbReference type="Pfam" id="PF19278">
    <property type="entry name" value="Hydant_A_C"/>
    <property type="match status" value="1"/>
</dbReference>
<dbReference type="EC" id="3.5.2.14" evidence="4"/>
<dbReference type="Pfam" id="PF01968">
    <property type="entry name" value="Hydantoinase_A"/>
    <property type="match status" value="1"/>
</dbReference>
<dbReference type="RefSeq" id="WP_070319891.1">
    <property type="nucleotide sequence ID" value="NZ_JAUSVM010000001.1"/>
</dbReference>
<evidence type="ECO:0000259" key="3">
    <source>
        <dbReference type="Pfam" id="PF19278"/>
    </source>
</evidence>
<reference evidence="4 5" key="1">
    <citation type="submission" date="2023-07" db="EMBL/GenBank/DDBJ databases">
        <title>Sequencing the genomes of 1000 actinobacteria strains.</title>
        <authorList>
            <person name="Klenk H.-P."/>
        </authorList>
    </citation>
    <scope>NUCLEOTIDE SEQUENCE [LARGE SCALE GENOMIC DNA]</scope>
    <source>
        <strain evidence="4 5">DSM 14785</strain>
    </source>
</reference>
<dbReference type="InterPro" id="IPR002821">
    <property type="entry name" value="Hydantoinase_A"/>
</dbReference>
<feature type="domain" description="Hydantoinase/oxoprolinase N-terminal" evidence="2">
    <location>
        <begin position="8"/>
        <end position="185"/>
    </location>
</feature>
<evidence type="ECO:0000313" key="4">
    <source>
        <dbReference type="EMBL" id="MDQ0425446.1"/>
    </source>
</evidence>
<dbReference type="PANTHER" id="PTHR11365:SF23">
    <property type="entry name" value="HYPOTHETICAL 5-OXOPROLINASE (EUROFUNG)-RELATED"/>
    <property type="match status" value="1"/>
</dbReference>
<name>A0ABU0GJ96_9CELL</name>
<sequence>MTAAPRWRVGVDVGGTFTDLVAVPAHRTGHDLSRLVAHKVASTPHDPAAAVEEGLRGLAERGVAFADVASVTHGTTIGLNAILQRRGARVAVLTSRGHRDLVQIGRARLPRSFDLHAAPPAPLVPRDRVVEVDLRFGADGTPVATLDEPAYAAARDALAATTAAAVAVCLVGGYAAPAAEAALAARLTADLGVPVTSAGALWPESGEYERTVLAVLDAQVRPLMTAYLTSLRDRVAQLGLTAPLFISTSNGGSVSLAAALERPVTTVLSGPAAGVSAAGLLWPDRDVVTLDMGGTSSDIGVVRSGHPAVTTTTSIGDHPLTMPVVDVEAIGAGGGSVAWADGSGAVVALRVGPRSVGAVPGPVAYGQGGQHPALTDAYVHAGAIADGAFLQGRMRLDAAAATAALDALGAALADPGTDDATGVTDAVLRTATAGMSTRVRTVLARHGEVPDAFTFVAFGGAGGTHTALLAHELGVRRVVVPAAAATFCALGAALAPVRRDLVRSIHARADDAGTREVDAVVRALAATAVDWLQEQGVGTEGELTVAVDARYDAQPTTLTVDVAHVGTPDVRAGLPPLRAADVADLFAQAHTRYHGFADPSVPVVVEAVRVAVRGAQAPVVRTGARDGLRTVAHRRLRVDGRWHDAAVLAPAPDGTTDAVPGPAVVEKGDTSVVVPPGWTVTLDAAADLVLTRTATTQGGDRSAHGA</sequence>
<dbReference type="InterPro" id="IPR043129">
    <property type="entry name" value="ATPase_NBD"/>
</dbReference>
<feature type="domain" description="Hydantoinase A/oxoprolinase" evidence="1">
    <location>
        <begin position="210"/>
        <end position="500"/>
    </location>
</feature>
<evidence type="ECO:0000313" key="5">
    <source>
        <dbReference type="Proteomes" id="UP001240250"/>
    </source>
</evidence>
<accession>A0ABU0GJ96</accession>
<protein>
    <submittedName>
        <fullName evidence="4">N-methylhydantoinase A</fullName>
        <ecNumber evidence="4">3.5.2.14</ecNumber>
    </submittedName>
</protein>
<comment type="caution">
    <text evidence="4">The sequence shown here is derived from an EMBL/GenBank/DDBJ whole genome shotgun (WGS) entry which is preliminary data.</text>
</comment>
<dbReference type="InterPro" id="IPR045079">
    <property type="entry name" value="Oxoprolinase-like"/>
</dbReference>
<dbReference type="EMBL" id="JAUSVM010000001">
    <property type="protein sequence ID" value="MDQ0425446.1"/>
    <property type="molecule type" value="Genomic_DNA"/>
</dbReference>
<dbReference type="PANTHER" id="PTHR11365">
    <property type="entry name" value="5-OXOPROLINASE RELATED"/>
    <property type="match status" value="1"/>
</dbReference>
<dbReference type="Pfam" id="PF05378">
    <property type="entry name" value="Hydant_A_N"/>
    <property type="match status" value="1"/>
</dbReference>
<dbReference type="SUPFAM" id="SSF53067">
    <property type="entry name" value="Actin-like ATPase domain"/>
    <property type="match status" value="1"/>
</dbReference>
<gene>
    <name evidence="4" type="ORF">JO380_001827</name>
</gene>
<keyword evidence="5" id="KW-1185">Reference proteome</keyword>
<dbReference type="InterPro" id="IPR008040">
    <property type="entry name" value="Hydant_A_N"/>
</dbReference>
<evidence type="ECO:0000259" key="1">
    <source>
        <dbReference type="Pfam" id="PF01968"/>
    </source>
</evidence>
<feature type="domain" description="Acetophenone carboxylase-like C-terminal" evidence="3">
    <location>
        <begin position="631"/>
        <end position="684"/>
    </location>
</feature>